<dbReference type="PANTHER" id="PTHR10344">
    <property type="entry name" value="THYMIDYLATE KINASE"/>
    <property type="match status" value="1"/>
</dbReference>
<dbReference type="InterPro" id="IPR018094">
    <property type="entry name" value="Thymidylate_kinase"/>
</dbReference>
<keyword evidence="9" id="KW-0378">Hydrolase</keyword>
<dbReference type="SUPFAM" id="SSF52540">
    <property type="entry name" value="P-loop containing nucleoside triphosphate hydrolases"/>
    <property type="match status" value="1"/>
</dbReference>
<sequence length="216" mass="25221">MVETKRGKLILIEGLDRTGKTTQCELISKRNNYKYYKFPNRETPIGKIINSYLSQQNYDGKTLSDQSIHLLFSSNRWELQEEMKKNLLDGKNIMLDRYVYSGVAYSLAKGIEGMDYEWCFGCDRGLVKPDLTIFLINNGNADNDGFGDEIYEKKEIQAKVRQVFETIFTEKEKKEYIKDHFKQLDVTGLGIEEVYEKVESFVKEEANKDSTNFIYF</sequence>
<evidence type="ECO:0000313" key="9">
    <source>
        <dbReference type="EMBL" id="OBA25154.1"/>
    </source>
</evidence>
<evidence type="ECO:0000256" key="7">
    <source>
        <dbReference type="ARBA" id="ARBA00022840"/>
    </source>
</evidence>
<dbReference type="GO" id="GO:0006227">
    <property type="term" value="P:dUDP biosynthetic process"/>
    <property type="evidence" value="ECO:0007669"/>
    <property type="project" value="TreeGrafter"/>
</dbReference>
<dbReference type="GO" id="GO:0005829">
    <property type="term" value="C:cytosol"/>
    <property type="evidence" value="ECO:0007669"/>
    <property type="project" value="TreeGrafter"/>
</dbReference>
<name>A0A1B7T8V3_9ASCO</name>
<evidence type="ECO:0000256" key="2">
    <source>
        <dbReference type="ARBA" id="ARBA00012980"/>
    </source>
</evidence>
<dbReference type="GO" id="GO:0006233">
    <property type="term" value="P:dTDP biosynthetic process"/>
    <property type="evidence" value="ECO:0007669"/>
    <property type="project" value="InterPro"/>
</dbReference>
<dbReference type="OrthoDB" id="425602at2759"/>
<dbReference type="GO" id="GO:0005524">
    <property type="term" value="F:ATP binding"/>
    <property type="evidence" value="ECO:0007669"/>
    <property type="project" value="UniProtKB-KW"/>
</dbReference>
<organism evidence="9 10">
    <name type="scientific">Hanseniaspora valbyensis NRRL Y-1626</name>
    <dbReference type="NCBI Taxonomy" id="766949"/>
    <lineage>
        <taxon>Eukaryota</taxon>
        <taxon>Fungi</taxon>
        <taxon>Dikarya</taxon>
        <taxon>Ascomycota</taxon>
        <taxon>Saccharomycotina</taxon>
        <taxon>Saccharomycetes</taxon>
        <taxon>Saccharomycodales</taxon>
        <taxon>Saccharomycodaceae</taxon>
        <taxon>Hanseniaspora</taxon>
    </lineage>
</organism>
<accession>A0A1B7T8V3</accession>
<evidence type="ECO:0000256" key="4">
    <source>
        <dbReference type="ARBA" id="ARBA00022727"/>
    </source>
</evidence>
<keyword evidence="7" id="KW-0067">ATP-binding</keyword>
<keyword evidence="5" id="KW-0547">Nucleotide-binding</keyword>
<dbReference type="EC" id="2.7.4.9" evidence="2"/>
<dbReference type="GO" id="GO:0005634">
    <property type="term" value="C:nucleus"/>
    <property type="evidence" value="ECO:0007669"/>
    <property type="project" value="TreeGrafter"/>
</dbReference>
<keyword evidence="6" id="KW-0418">Kinase</keyword>
<dbReference type="AlphaFoldDB" id="A0A1B7T8V3"/>
<dbReference type="GO" id="GO:0004550">
    <property type="term" value="F:nucleoside diphosphate kinase activity"/>
    <property type="evidence" value="ECO:0007669"/>
    <property type="project" value="TreeGrafter"/>
</dbReference>
<keyword evidence="3" id="KW-0808">Transferase</keyword>
<dbReference type="EMBL" id="LXPE01000214">
    <property type="protein sequence ID" value="OBA25154.1"/>
    <property type="molecule type" value="Genomic_DNA"/>
</dbReference>
<dbReference type="Gene3D" id="3.40.50.300">
    <property type="entry name" value="P-loop containing nucleotide triphosphate hydrolases"/>
    <property type="match status" value="1"/>
</dbReference>
<comment type="caution">
    <text evidence="9">The sequence shown here is derived from an EMBL/GenBank/DDBJ whole genome shotgun (WGS) entry which is preliminary data.</text>
</comment>
<evidence type="ECO:0000256" key="3">
    <source>
        <dbReference type="ARBA" id="ARBA00022679"/>
    </source>
</evidence>
<dbReference type="PANTHER" id="PTHR10344:SF1">
    <property type="entry name" value="THYMIDYLATE KINASE"/>
    <property type="match status" value="1"/>
</dbReference>
<proteinExistence type="inferred from homology"/>
<dbReference type="GO" id="GO:0004798">
    <property type="term" value="F:dTMP kinase activity"/>
    <property type="evidence" value="ECO:0007669"/>
    <property type="project" value="UniProtKB-EC"/>
</dbReference>
<keyword evidence="4" id="KW-0545">Nucleotide biosynthesis</keyword>
<evidence type="ECO:0000259" key="8">
    <source>
        <dbReference type="Pfam" id="PF02223"/>
    </source>
</evidence>
<dbReference type="Pfam" id="PF02223">
    <property type="entry name" value="Thymidylate_kin"/>
    <property type="match status" value="1"/>
</dbReference>
<protein>
    <recommendedName>
        <fullName evidence="2">dTMP kinase</fullName>
        <ecNumber evidence="2">2.7.4.9</ecNumber>
    </recommendedName>
</protein>
<dbReference type="GO" id="GO:0006235">
    <property type="term" value="P:dTTP biosynthetic process"/>
    <property type="evidence" value="ECO:0007669"/>
    <property type="project" value="TreeGrafter"/>
</dbReference>
<keyword evidence="10" id="KW-1185">Reference proteome</keyword>
<dbReference type="NCBIfam" id="TIGR00041">
    <property type="entry name" value="DTMP_kinase"/>
    <property type="match status" value="1"/>
</dbReference>
<feature type="domain" description="Thymidylate kinase-like" evidence="8">
    <location>
        <begin position="12"/>
        <end position="174"/>
    </location>
</feature>
<gene>
    <name evidence="9" type="ORF">HANVADRAFT_54087</name>
</gene>
<evidence type="ECO:0000256" key="6">
    <source>
        <dbReference type="ARBA" id="ARBA00022777"/>
    </source>
</evidence>
<evidence type="ECO:0000313" key="10">
    <source>
        <dbReference type="Proteomes" id="UP000092321"/>
    </source>
</evidence>
<dbReference type="InterPro" id="IPR027417">
    <property type="entry name" value="P-loop_NTPase"/>
</dbReference>
<evidence type="ECO:0000256" key="1">
    <source>
        <dbReference type="ARBA" id="ARBA00009776"/>
    </source>
</evidence>
<dbReference type="Proteomes" id="UP000092321">
    <property type="component" value="Unassembled WGS sequence"/>
</dbReference>
<reference evidence="10" key="1">
    <citation type="journal article" date="2016" name="Proc. Natl. Acad. Sci. U.S.A.">
        <title>Comparative genomics of biotechnologically important yeasts.</title>
        <authorList>
            <person name="Riley R."/>
            <person name="Haridas S."/>
            <person name="Wolfe K.H."/>
            <person name="Lopes M.R."/>
            <person name="Hittinger C.T."/>
            <person name="Goeker M."/>
            <person name="Salamov A.A."/>
            <person name="Wisecaver J.H."/>
            <person name="Long T.M."/>
            <person name="Calvey C.H."/>
            <person name="Aerts A.L."/>
            <person name="Barry K.W."/>
            <person name="Choi C."/>
            <person name="Clum A."/>
            <person name="Coughlan A.Y."/>
            <person name="Deshpande S."/>
            <person name="Douglass A.P."/>
            <person name="Hanson S.J."/>
            <person name="Klenk H.-P."/>
            <person name="LaButti K.M."/>
            <person name="Lapidus A."/>
            <person name="Lindquist E.A."/>
            <person name="Lipzen A.M."/>
            <person name="Meier-Kolthoff J.P."/>
            <person name="Ohm R.A."/>
            <person name="Otillar R.P."/>
            <person name="Pangilinan J.L."/>
            <person name="Peng Y."/>
            <person name="Rokas A."/>
            <person name="Rosa C.A."/>
            <person name="Scheuner C."/>
            <person name="Sibirny A.A."/>
            <person name="Slot J.C."/>
            <person name="Stielow J.B."/>
            <person name="Sun H."/>
            <person name="Kurtzman C.P."/>
            <person name="Blackwell M."/>
            <person name="Grigoriev I.V."/>
            <person name="Jeffries T.W."/>
        </authorList>
    </citation>
    <scope>NUCLEOTIDE SEQUENCE [LARGE SCALE GENOMIC DNA]</scope>
    <source>
        <strain evidence="10">NRRL Y-1626</strain>
    </source>
</reference>
<dbReference type="InterPro" id="IPR039430">
    <property type="entry name" value="Thymidylate_kin-like_dom"/>
</dbReference>
<evidence type="ECO:0000256" key="5">
    <source>
        <dbReference type="ARBA" id="ARBA00022741"/>
    </source>
</evidence>
<comment type="similarity">
    <text evidence="1">Belongs to the thymidylate kinase family.</text>
</comment>
<dbReference type="GO" id="GO:0016787">
    <property type="term" value="F:hydrolase activity"/>
    <property type="evidence" value="ECO:0007669"/>
    <property type="project" value="UniProtKB-KW"/>
</dbReference>